<accession>A0A7S0RK66</accession>
<name>A0A7S0RK66_9CHLO</name>
<evidence type="ECO:0000256" key="6">
    <source>
        <dbReference type="SAM" id="Phobius"/>
    </source>
</evidence>
<feature type="transmembrane region" description="Helical" evidence="6">
    <location>
        <begin position="82"/>
        <end position="102"/>
    </location>
</feature>
<dbReference type="EMBL" id="HBFA01029214">
    <property type="protein sequence ID" value="CAD8679888.1"/>
    <property type="molecule type" value="Transcribed_RNA"/>
</dbReference>
<comment type="subcellular location">
    <subcellularLocation>
        <location evidence="1">Membrane</location>
        <topology evidence="1">Multi-pass membrane protein</topology>
    </subcellularLocation>
</comment>
<evidence type="ECO:0000313" key="7">
    <source>
        <dbReference type="EMBL" id="CAD8679888.1"/>
    </source>
</evidence>
<feature type="transmembrane region" description="Helical" evidence="6">
    <location>
        <begin position="159"/>
        <end position="177"/>
    </location>
</feature>
<sequence>MCLLTACEAENANTVGIESSEAAWEGADLRLSSLVISGSRSKSARTLLQAQDRRGRSNEEDHEDHEDHEEKENDGRHVELKLAIAVGIFALAVVGGLIPISFHMRLSGDLFDWVMSALNLFSGGVFLAASLTHIVPHVLENAETIYGKDNHDTALEVGQTLVLIGYVILLLVDRVLLPTSHSHSYSQGADAGSHECALPAVKDHELEDASAARVDKIYLDAEEAGTEGAIPSASGSMKIIKVFLIDTAAVAPLFIGMSLHAFTAGLLLGVTNDRVDVMVICWAIIAHKAPEVLSFATKLIKTGRPLLHTVVGVVVFSLITPLGVVTGIISLSAYSEWVNMALGAMSAGTFLYMGTAEAVLGDLKVEQSALTGKAAAMPLVLVRLAKFVCYAFGIGVILLVTHLQDHANHAGHDDHGH</sequence>
<evidence type="ECO:0000256" key="3">
    <source>
        <dbReference type="ARBA" id="ARBA00022989"/>
    </source>
</evidence>
<keyword evidence="2 6" id="KW-0812">Transmembrane</keyword>
<evidence type="ECO:0000256" key="2">
    <source>
        <dbReference type="ARBA" id="ARBA00022692"/>
    </source>
</evidence>
<dbReference type="AlphaFoldDB" id="A0A7S0RK66"/>
<protein>
    <submittedName>
        <fullName evidence="7">Uncharacterized protein</fullName>
    </submittedName>
</protein>
<evidence type="ECO:0000256" key="4">
    <source>
        <dbReference type="ARBA" id="ARBA00023136"/>
    </source>
</evidence>
<keyword evidence="3 6" id="KW-1133">Transmembrane helix</keyword>
<feature type="transmembrane region" description="Helical" evidence="6">
    <location>
        <begin position="114"/>
        <end position="139"/>
    </location>
</feature>
<feature type="transmembrane region" description="Helical" evidence="6">
    <location>
        <begin position="242"/>
        <end position="271"/>
    </location>
</feature>
<dbReference type="GO" id="GO:0016020">
    <property type="term" value="C:membrane"/>
    <property type="evidence" value="ECO:0007669"/>
    <property type="project" value="UniProtKB-SubCell"/>
</dbReference>
<reference evidence="7" key="1">
    <citation type="submission" date="2021-01" db="EMBL/GenBank/DDBJ databases">
        <authorList>
            <person name="Corre E."/>
            <person name="Pelletier E."/>
            <person name="Niang G."/>
            <person name="Scheremetjew M."/>
            <person name="Finn R."/>
            <person name="Kale V."/>
            <person name="Holt S."/>
            <person name="Cochrane G."/>
            <person name="Meng A."/>
            <person name="Brown T."/>
            <person name="Cohen L."/>
        </authorList>
    </citation>
    <scope>NUCLEOTIDE SEQUENCE</scope>
    <source>
        <strain evidence="7">CCMP722</strain>
    </source>
</reference>
<feature type="transmembrane region" description="Helical" evidence="6">
    <location>
        <begin position="309"/>
        <end position="334"/>
    </location>
</feature>
<organism evidence="7">
    <name type="scientific">Pyramimonas obovata</name>
    <dbReference type="NCBI Taxonomy" id="1411642"/>
    <lineage>
        <taxon>Eukaryota</taxon>
        <taxon>Viridiplantae</taxon>
        <taxon>Chlorophyta</taxon>
        <taxon>Pyramimonadophyceae</taxon>
        <taxon>Pyramimonadales</taxon>
        <taxon>Pyramimonadaceae</taxon>
        <taxon>Pyramimonas</taxon>
        <taxon>Pyramimonas incertae sedis</taxon>
    </lineage>
</organism>
<dbReference type="InterPro" id="IPR003689">
    <property type="entry name" value="ZIP"/>
</dbReference>
<evidence type="ECO:0000256" key="5">
    <source>
        <dbReference type="SAM" id="MobiDB-lite"/>
    </source>
</evidence>
<evidence type="ECO:0000256" key="1">
    <source>
        <dbReference type="ARBA" id="ARBA00004141"/>
    </source>
</evidence>
<dbReference type="PANTHER" id="PTHR11040:SF44">
    <property type="entry name" value="PROTEIN ZNTC-RELATED"/>
    <property type="match status" value="1"/>
</dbReference>
<feature type="transmembrane region" description="Helical" evidence="6">
    <location>
        <begin position="340"/>
        <end position="360"/>
    </location>
</feature>
<dbReference type="GO" id="GO:0005385">
    <property type="term" value="F:zinc ion transmembrane transporter activity"/>
    <property type="evidence" value="ECO:0007669"/>
    <property type="project" value="TreeGrafter"/>
</dbReference>
<dbReference type="Pfam" id="PF02535">
    <property type="entry name" value="Zip"/>
    <property type="match status" value="1"/>
</dbReference>
<feature type="transmembrane region" description="Helical" evidence="6">
    <location>
        <begin position="380"/>
        <end position="400"/>
    </location>
</feature>
<proteinExistence type="predicted"/>
<feature type="region of interest" description="Disordered" evidence="5">
    <location>
        <begin position="45"/>
        <end position="74"/>
    </location>
</feature>
<keyword evidence="4 6" id="KW-0472">Membrane</keyword>
<dbReference type="PANTHER" id="PTHR11040">
    <property type="entry name" value="ZINC/IRON TRANSPORTER"/>
    <property type="match status" value="1"/>
</dbReference>
<gene>
    <name evidence="7" type="ORF">POBO1169_LOCUS14774</name>
</gene>